<dbReference type="Pfam" id="PF20150">
    <property type="entry name" value="2EXR"/>
    <property type="match status" value="1"/>
</dbReference>
<organism evidence="2 3">
    <name type="scientific">Xylaria arbuscula</name>
    <dbReference type="NCBI Taxonomy" id="114810"/>
    <lineage>
        <taxon>Eukaryota</taxon>
        <taxon>Fungi</taxon>
        <taxon>Dikarya</taxon>
        <taxon>Ascomycota</taxon>
        <taxon>Pezizomycotina</taxon>
        <taxon>Sordariomycetes</taxon>
        <taxon>Xylariomycetidae</taxon>
        <taxon>Xylariales</taxon>
        <taxon>Xylariaceae</taxon>
        <taxon>Xylaria</taxon>
    </lineage>
</organism>
<dbReference type="InterPro" id="IPR045518">
    <property type="entry name" value="2EXR"/>
</dbReference>
<keyword evidence="3" id="KW-1185">Reference proteome</keyword>
<gene>
    <name evidence="2" type="ORF">NPX13_g1685</name>
</gene>
<dbReference type="AlphaFoldDB" id="A0A9W8TRN7"/>
<proteinExistence type="predicted"/>
<sequence>MEAGRGGDSTRAEMNTFHHFSRLPTELRWMVWNSAHIPRVVEVRRNPQQLILGPHTHQKRPGLSSYGTPVPAIVHTCREARDRGGYRKAFSELDLCDGKGLRYIWVNLEIDLISIGDLDLIWRFFPIAPLIQKPMFCAGSYSSHDFRIRRHELQKFTNLKEVHTISSAYKLEDGRYEYMRFYWPRGFMKEFLDDSYRVADERMLYADKRILDGNRRKKEDVRHTATCQEDPFGYDDFERRRHFAVGPWWYHPSRLT</sequence>
<accession>A0A9W8TRN7</accession>
<reference evidence="2" key="1">
    <citation type="submission" date="2022-07" db="EMBL/GenBank/DDBJ databases">
        <title>Genome Sequence of Xylaria arbuscula.</title>
        <authorList>
            <person name="Buettner E."/>
        </authorList>
    </citation>
    <scope>NUCLEOTIDE SEQUENCE</scope>
    <source>
        <strain evidence="2">VT107</strain>
    </source>
</reference>
<comment type="caution">
    <text evidence="2">The sequence shown here is derived from an EMBL/GenBank/DDBJ whole genome shotgun (WGS) entry which is preliminary data.</text>
</comment>
<feature type="domain" description="2EXR" evidence="1">
    <location>
        <begin position="17"/>
        <end position="113"/>
    </location>
</feature>
<dbReference type="EMBL" id="JANPWZ010000159">
    <property type="protein sequence ID" value="KAJ3578876.1"/>
    <property type="molecule type" value="Genomic_DNA"/>
</dbReference>
<dbReference type="PANTHER" id="PTHR35910:SF1">
    <property type="entry name" value="2EXR DOMAIN-CONTAINING PROTEIN"/>
    <property type="match status" value="1"/>
</dbReference>
<protein>
    <recommendedName>
        <fullName evidence="1">2EXR domain-containing protein</fullName>
    </recommendedName>
</protein>
<dbReference type="PANTHER" id="PTHR35910">
    <property type="entry name" value="2EXR DOMAIN-CONTAINING PROTEIN"/>
    <property type="match status" value="1"/>
</dbReference>
<evidence type="ECO:0000313" key="2">
    <source>
        <dbReference type="EMBL" id="KAJ3578876.1"/>
    </source>
</evidence>
<evidence type="ECO:0000313" key="3">
    <source>
        <dbReference type="Proteomes" id="UP001148614"/>
    </source>
</evidence>
<name>A0A9W8TRN7_9PEZI</name>
<evidence type="ECO:0000259" key="1">
    <source>
        <dbReference type="Pfam" id="PF20150"/>
    </source>
</evidence>
<dbReference type="Proteomes" id="UP001148614">
    <property type="component" value="Unassembled WGS sequence"/>
</dbReference>